<dbReference type="OrthoDB" id="12079at10239"/>
<name>A0A1X9SFA0_9CAUD</name>
<dbReference type="Proteomes" id="UP000223264">
    <property type="component" value="Segment"/>
</dbReference>
<keyword evidence="2" id="KW-1185">Reference proteome</keyword>
<protein>
    <submittedName>
        <fullName evidence="1">Uncharacterized protein</fullName>
    </submittedName>
</protein>
<proteinExistence type="predicted"/>
<evidence type="ECO:0000313" key="2">
    <source>
        <dbReference type="Proteomes" id="UP000223264"/>
    </source>
</evidence>
<evidence type="ECO:0000313" key="1">
    <source>
        <dbReference type="EMBL" id="ARQ94737.1"/>
    </source>
</evidence>
<accession>A0A1X9SFA0</accession>
<dbReference type="EMBL" id="KY829116">
    <property type="protein sequence ID" value="ARQ94737.1"/>
    <property type="molecule type" value="Genomic_DNA"/>
</dbReference>
<reference evidence="1" key="1">
    <citation type="submission" date="2017-08" db="EMBL/GenBank/DDBJ databases">
        <title>The complete genome of Acinetobacter baumannii phage WCHABP1.</title>
        <authorList>
            <person name="Zhou W."/>
            <person name="Feng Y."/>
            <person name="Zong Z."/>
        </authorList>
    </citation>
    <scope>NUCLEOTIDE SEQUENCE [LARGE SCALE GENOMIC DNA]</scope>
</reference>
<organism evidence="1 2">
    <name type="scientific">Acinetobacter phage WCHABP1</name>
    <dbReference type="NCBI Taxonomy" id="1983409"/>
    <lineage>
        <taxon>Viruses</taxon>
        <taxon>Duplodnaviria</taxon>
        <taxon>Heunggongvirae</taxon>
        <taxon>Uroviricota</taxon>
        <taxon>Caudoviricetes</taxon>
        <taxon>Obolenskvirus</taxon>
        <taxon>Obolenskvirus WCHABP1</taxon>
    </lineage>
</organism>
<sequence length="141" mass="15513">MAKALKKTFFTIPNGDDEGKKFEITKMAALPLERWAHEVIYHASLAGMNIKGIDFDNMNLHSKSGIIEIAGALGSILGKINPDDSLRLKYDILDSCVKIVPSSGDPRPCLWEDEIDDAKTPTVLFIQAIGFMTGFLEQGET</sequence>
<gene>
    <name evidence="1" type="ORF">ABP1_00016</name>
</gene>